<accession>A0A2Z5ZAU6</accession>
<gene>
    <name evidence="8" type="primary">rpl4</name>
</gene>
<evidence type="ECO:0000256" key="1">
    <source>
        <dbReference type="ARBA" id="ARBA00010528"/>
    </source>
</evidence>
<dbReference type="GO" id="GO:0003735">
    <property type="term" value="F:structural constituent of ribosome"/>
    <property type="evidence" value="ECO:0007669"/>
    <property type="project" value="InterPro"/>
</dbReference>
<keyword evidence="8" id="KW-0934">Plastid</keyword>
<keyword evidence="3" id="KW-0694">RNA-binding</keyword>
<evidence type="ECO:0000256" key="5">
    <source>
        <dbReference type="ARBA" id="ARBA00023274"/>
    </source>
</evidence>
<dbReference type="SUPFAM" id="SSF52166">
    <property type="entry name" value="Ribosomal protein L4"/>
    <property type="match status" value="1"/>
</dbReference>
<dbReference type="HAMAP" id="MF_01328_B">
    <property type="entry name" value="Ribosomal_uL4_B"/>
    <property type="match status" value="1"/>
</dbReference>
<reference evidence="8" key="1">
    <citation type="submission" date="2018-02" db="EMBL/GenBank/DDBJ databases">
        <title>Evolution and diversity of non-photosynthetic diatom plastid genomes.</title>
        <authorList>
            <person name="Kamikawa R."/>
            <person name="Ishii K."/>
        </authorList>
    </citation>
    <scope>NUCLEOTIDE SEQUENCE</scope>
    <source>
        <strain evidence="8">PL3-2</strain>
    </source>
</reference>
<dbReference type="GO" id="GO:0005840">
    <property type="term" value="C:ribosome"/>
    <property type="evidence" value="ECO:0007669"/>
    <property type="project" value="UniProtKB-KW"/>
</dbReference>
<dbReference type="GO" id="GO:1990904">
    <property type="term" value="C:ribonucleoprotein complex"/>
    <property type="evidence" value="ECO:0007669"/>
    <property type="project" value="UniProtKB-KW"/>
</dbReference>
<dbReference type="EMBL" id="AP018504">
    <property type="protein sequence ID" value="BBC77476.1"/>
    <property type="molecule type" value="Genomic_DNA"/>
</dbReference>
<dbReference type="GO" id="GO:0019843">
    <property type="term" value="F:rRNA binding"/>
    <property type="evidence" value="ECO:0007669"/>
    <property type="project" value="UniProtKB-KW"/>
</dbReference>
<evidence type="ECO:0000313" key="8">
    <source>
        <dbReference type="EMBL" id="BBC77476.1"/>
    </source>
</evidence>
<keyword evidence="4 8" id="KW-0689">Ribosomal protein</keyword>
<proteinExistence type="inferred from homology"/>
<evidence type="ECO:0000256" key="6">
    <source>
        <dbReference type="ARBA" id="ARBA00035208"/>
    </source>
</evidence>
<dbReference type="GO" id="GO:0006412">
    <property type="term" value="P:translation"/>
    <property type="evidence" value="ECO:0007669"/>
    <property type="project" value="InterPro"/>
</dbReference>
<protein>
    <recommendedName>
        <fullName evidence="6">Large ribosomal subunit protein uL4c</fullName>
    </recommendedName>
    <alternativeName>
        <fullName evidence="7">50S ribosomal protein L4, chloroplastic</fullName>
    </alternativeName>
</protein>
<dbReference type="Gene3D" id="3.40.1370.10">
    <property type="match status" value="1"/>
</dbReference>
<dbReference type="PANTHER" id="PTHR10746">
    <property type="entry name" value="50S RIBOSOMAL PROTEIN L4"/>
    <property type="match status" value="1"/>
</dbReference>
<name>A0A2Z5ZAU6_9STRA</name>
<keyword evidence="5" id="KW-0687">Ribonucleoprotein</keyword>
<dbReference type="Pfam" id="PF00573">
    <property type="entry name" value="Ribosomal_L4"/>
    <property type="match status" value="1"/>
</dbReference>
<evidence type="ECO:0000256" key="2">
    <source>
        <dbReference type="ARBA" id="ARBA00022730"/>
    </source>
</evidence>
<organism evidence="8">
    <name type="scientific">Nitzschia sp. PL3-2</name>
    <dbReference type="NCBI Taxonomy" id="2083271"/>
    <lineage>
        <taxon>Eukaryota</taxon>
        <taxon>Sar</taxon>
        <taxon>Stramenopiles</taxon>
        <taxon>Ochrophyta</taxon>
        <taxon>Bacillariophyta</taxon>
        <taxon>Bacillariophyceae</taxon>
        <taxon>Bacillariophycidae</taxon>
        <taxon>Bacillariales</taxon>
        <taxon>Bacillariaceae</taxon>
        <taxon>Nitzschia</taxon>
    </lineage>
</organism>
<dbReference type="InterPro" id="IPR023574">
    <property type="entry name" value="Ribosomal_uL4_dom_sf"/>
</dbReference>
<geneLocation type="plastid" evidence="8"/>
<dbReference type="InterPro" id="IPR013005">
    <property type="entry name" value="Ribosomal_uL4-like"/>
</dbReference>
<evidence type="ECO:0000256" key="4">
    <source>
        <dbReference type="ARBA" id="ARBA00022980"/>
    </source>
</evidence>
<dbReference type="NCBIfam" id="TIGR03953">
    <property type="entry name" value="rplD_bact"/>
    <property type="match status" value="1"/>
</dbReference>
<dbReference type="PANTHER" id="PTHR10746:SF17">
    <property type="entry name" value="LARGE RIBOSOMAL SUBUNIT PROTEIN UL4C"/>
    <property type="match status" value="1"/>
</dbReference>
<evidence type="ECO:0000256" key="3">
    <source>
        <dbReference type="ARBA" id="ARBA00022884"/>
    </source>
</evidence>
<evidence type="ECO:0000256" key="7">
    <source>
        <dbReference type="ARBA" id="ARBA00035387"/>
    </source>
</evidence>
<dbReference type="AlphaFoldDB" id="A0A2Z5ZAU6"/>
<keyword evidence="2" id="KW-0699">rRNA-binding</keyword>
<comment type="similarity">
    <text evidence="1">Belongs to the universal ribosomal protein uL4 family.</text>
</comment>
<sequence>MTFKKYIYYNTVNFLGKKLPGKTIIKLKILEKSGNYLVFKGIRKYYKSYYSKISSTKTRAKVAGSGKKPWKQKGTGRARAGSIRSPLWRGGGVIFGPQPTTNYSKLNKKEQKLILQILLYNKKSFITIINNLENNYISIKTKEFLKICFNLNINLNKKTILIVSEKTLALEKATKNIKNIKIILDSNLNCFNLLNNSQFLITSTALYNIKKRLL</sequence>
<dbReference type="InterPro" id="IPR002136">
    <property type="entry name" value="Ribosomal_uL4"/>
</dbReference>